<dbReference type="Gene3D" id="2.40.30.10">
    <property type="entry name" value="Translation factors"/>
    <property type="match status" value="1"/>
</dbReference>
<keyword evidence="3" id="KW-0648">Protein biosynthesis</keyword>
<evidence type="ECO:0000313" key="4">
    <source>
        <dbReference type="Proteomes" id="UP000501240"/>
    </source>
</evidence>
<dbReference type="InterPro" id="IPR009000">
    <property type="entry name" value="Transl_B-barrel_sf"/>
</dbReference>
<dbReference type="GO" id="GO:0005829">
    <property type="term" value="C:cytosol"/>
    <property type="evidence" value="ECO:0007669"/>
    <property type="project" value="TreeGrafter"/>
</dbReference>
<dbReference type="GO" id="GO:0003723">
    <property type="term" value="F:RNA binding"/>
    <property type="evidence" value="ECO:0007669"/>
    <property type="project" value="InterPro"/>
</dbReference>
<keyword evidence="1" id="KW-0342">GTP-binding</keyword>
<dbReference type="Proteomes" id="UP000501240">
    <property type="component" value="Chromosome"/>
</dbReference>
<dbReference type="Gene3D" id="3.40.50.300">
    <property type="entry name" value="P-loop containing nucleotide triphosphate hydrolases"/>
    <property type="match status" value="1"/>
</dbReference>
<dbReference type="Gene3D" id="1.10.10.10">
    <property type="entry name" value="Winged helix-like DNA-binding domain superfamily/Winged helix DNA-binding domain"/>
    <property type="match status" value="1"/>
</dbReference>
<dbReference type="InterPro" id="IPR000795">
    <property type="entry name" value="T_Tr_GTP-bd_dom"/>
</dbReference>
<dbReference type="Pfam" id="PF00009">
    <property type="entry name" value="GTP_EFTU"/>
    <property type="match status" value="1"/>
</dbReference>
<sequence length="587" mass="62213">MHVVATAGHVDHGKSTLVRALTGMEPDRLEEERRRGLTIELGFAWTELSGGEPLAFVDVPGHERFVATMLAGVGPVPAALFVVAADQGWQRQSQEHLAVLGALGVRHGLLAVTRRDLADAATAARVRGDALERIAATSLGEVAAVEVSGATGQGLGDLRAALRDLTAALPEPDRAADVRLWIDRVFTVQGRGTVVTGTLGAGTVRVGDRLAAGGETVRVRGLQSLKERRDEVGAVARVAVNVHGGADAIRRGGALLTPGRWLPTDLVDVRLHGDPARDLPRHLVLHIGSAAVPVRVRALGADTARLALERPLPLRAGDAALLRDPGRHRVPAGVAVLDVRPEPFARRGAAAARARELAAMGARPDGAAELRRRGLVRRADLIAMGVPVPSEPVAGDWLADPGHWDDLRRRLHDAVERHAKEHPTDPGLPSEAARRALGLPDRALVEALATGLHRRDGRLYGTATAPELPPHVRRAVDAVRRDLAGAPFSAPDAGRLAELGLTPKLIAAAAASGALLRVADGIVLLPGADTRAAELLAKLDPPFTLSEARRALGTTRRVAVPLLEHLDERGFTVRVDDLRRRCTERTS</sequence>
<dbReference type="InterPro" id="IPR027417">
    <property type="entry name" value="P-loop_NTPase"/>
</dbReference>
<name>A0A7D3VSG7_ACTVE</name>
<dbReference type="Pfam" id="PF09107">
    <property type="entry name" value="WHD_3rd_SelB"/>
    <property type="match status" value="1"/>
</dbReference>
<feature type="domain" description="Tr-type G" evidence="2">
    <location>
        <begin position="1"/>
        <end position="171"/>
    </location>
</feature>
<dbReference type="GO" id="GO:0003924">
    <property type="term" value="F:GTPase activity"/>
    <property type="evidence" value="ECO:0007669"/>
    <property type="project" value="InterPro"/>
</dbReference>
<dbReference type="EMBL" id="CP053892">
    <property type="protein sequence ID" value="QKG21419.1"/>
    <property type="molecule type" value="Genomic_DNA"/>
</dbReference>
<keyword evidence="1" id="KW-0547">Nucleotide-binding</keyword>
<keyword evidence="4" id="KW-1185">Reference proteome</keyword>
<dbReference type="GO" id="GO:0005525">
    <property type="term" value="F:GTP binding"/>
    <property type="evidence" value="ECO:0007669"/>
    <property type="project" value="UniProtKB-KW"/>
</dbReference>
<protein>
    <submittedName>
        <fullName evidence="3">Selenocysteine-specific translation elongation factor</fullName>
    </submittedName>
</protein>
<dbReference type="AlphaFoldDB" id="A0A7D3VSG7"/>
<dbReference type="InterPro" id="IPR036390">
    <property type="entry name" value="WH_DNA-bd_sf"/>
</dbReference>
<accession>A0A7D3VSG7</accession>
<dbReference type="SUPFAM" id="SSF46785">
    <property type="entry name" value="Winged helix' DNA-binding domain"/>
    <property type="match status" value="1"/>
</dbReference>
<reference evidence="3 4" key="1">
    <citation type="submission" date="2020-05" db="EMBL/GenBank/DDBJ databases">
        <title>Actinomadura verrucosospora NRRL-B18236 (PFL_A860) Genome sequencing and assembly.</title>
        <authorList>
            <person name="Samborskyy M."/>
        </authorList>
    </citation>
    <scope>NUCLEOTIDE SEQUENCE [LARGE SCALE GENOMIC DNA]</scope>
    <source>
        <strain evidence="3 4">NRRL:B18236</strain>
    </source>
</reference>
<dbReference type="SUPFAM" id="SSF52540">
    <property type="entry name" value="P-loop containing nucleoside triphosphate hydrolases"/>
    <property type="match status" value="1"/>
</dbReference>
<evidence type="ECO:0000313" key="3">
    <source>
        <dbReference type="EMBL" id="QKG21419.1"/>
    </source>
</evidence>
<dbReference type="GO" id="GO:0003746">
    <property type="term" value="F:translation elongation factor activity"/>
    <property type="evidence" value="ECO:0007669"/>
    <property type="project" value="UniProtKB-KW"/>
</dbReference>
<dbReference type="PANTHER" id="PTHR43721">
    <property type="entry name" value="ELONGATION FACTOR TU-RELATED"/>
    <property type="match status" value="1"/>
</dbReference>
<dbReference type="CDD" id="cd04171">
    <property type="entry name" value="SelB"/>
    <property type="match status" value="1"/>
</dbReference>
<dbReference type="InterPro" id="IPR036388">
    <property type="entry name" value="WH-like_DNA-bd_sf"/>
</dbReference>
<dbReference type="InterPro" id="IPR015191">
    <property type="entry name" value="SelB_WHD4"/>
</dbReference>
<dbReference type="PANTHER" id="PTHR43721:SF22">
    <property type="entry name" value="ELONGATION FACTOR TU, MITOCHONDRIAL"/>
    <property type="match status" value="1"/>
</dbReference>
<dbReference type="RefSeq" id="WP_173095690.1">
    <property type="nucleotide sequence ID" value="NZ_CP053892.1"/>
</dbReference>
<dbReference type="PROSITE" id="PS51722">
    <property type="entry name" value="G_TR_2"/>
    <property type="match status" value="1"/>
</dbReference>
<proteinExistence type="predicted"/>
<gene>
    <name evidence="3" type="ORF">ACTIVE_3057</name>
</gene>
<evidence type="ECO:0000259" key="2">
    <source>
        <dbReference type="PROSITE" id="PS51722"/>
    </source>
</evidence>
<dbReference type="GO" id="GO:0001514">
    <property type="term" value="P:selenocysteine incorporation"/>
    <property type="evidence" value="ECO:0007669"/>
    <property type="project" value="InterPro"/>
</dbReference>
<dbReference type="SUPFAM" id="SSF50447">
    <property type="entry name" value="Translation proteins"/>
    <property type="match status" value="1"/>
</dbReference>
<evidence type="ECO:0000256" key="1">
    <source>
        <dbReference type="ARBA" id="ARBA00023134"/>
    </source>
</evidence>
<organism evidence="3 4">
    <name type="scientific">Actinomadura verrucosospora</name>
    <dbReference type="NCBI Taxonomy" id="46165"/>
    <lineage>
        <taxon>Bacteria</taxon>
        <taxon>Bacillati</taxon>
        <taxon>Actinomycetota</taxon>
        <taxon>Actinomycetes</taxon>
        <taxon>Streptosporangiales</taxon>
        <taxon>Thermomonosporaceae</taxon>
        <taxon>Actinomadura</taxon>
    </lineage>
</organism>
<keyword evidence="3" id="KW-0251">Elongation factor</keyword>
<dbReference type="InterPro" id="IPR050055">
    <property type="entry name" value="EF-Tu_GTPase"/>
</dbReference>